<dbReference type="GO" id="GO:0006396">
    <property type="term" value="P:RNA processing"/>
    <property type="evidence" value="ECO:0007669"/>
    <property type="project" value="InterPro"/>
</dbReference>
<dbReference type="Gene3D" id="3.40.1280.10">
    <property type="match status" value="1"/>
</dbReference>
<dbReference type="SUPFAM" id="SSF55315">
    <property type="entry name" value="L30e-like"/>
    <property type="match status" value="1"/>
</dbReference>
<dbReference type="InterPro" id="IPR029026">
    <property type="entry name" value="tRNA_m1G_MTases_N"/>
</dbReference>
<dbReference type="SMART" id="SM00967">
    <property type="entry name" value="SpoU_sub_bind"/>
    <property type="match status" value="1"/>
</dbReference>
<dbReference type="Gene3D" id="3.30.1330.30">
    <property type="match status" value="1"/>
</dbReference>
<dbReference type="GO" id="GO:0003723">
    <property type="term" value="F:RNA binding"/>
    <property type="evidence" value="ECO:0007669"/>
    <property type="project" value="InterPro"/>
</dbReference>
<reference evidence="5 6" key="1">
    <citation type="submission" date="2017-09" db="EMBL/GenBank/DDBJ databases">
        <title>Bacterial strain isolated from the female urinary microbiota.</title>
        <authorList>
            <person name="Thomas-White K."/>
            <person name="Kumar N."/>
            <person name="Forster S."/>
            <person name="Putonti C."/>
            <person name="Lawley T."/>
            <person name="Wolfe A.J."/>
        </authorList>
    </citation>
    <scope>NUCLEOTIDE SEQUENCE [LARGE SCALE GENOMIC DNA]</scope>
    <source>
        <strain evidence="5 6">UMB0908</strain>
    </source>
</reference>
<dbReference type="EMBL" id="PNHF01000005">
    <property type="protein sequence ID" value="PMC62916.1"/>
    <property type="molecule type" value="Genomic_DNA"/>
</dbReference>
<dbReference type="AlphaFoldDB" id="A0A2N6T0S8"/>
<dbReference type="PANTHER" id="PTHR43191:SF2">
    <property type="entry name" value="RRNA METHYLTRANSFERASE 3, MITOCHONDRIAL"/>
    <property type="match status" value="1"/>
</dbReference>
<name>A0A2N6T0S8_9CORY</name>
<feature type="domain" description="RNA 2-O ribose methyltransferase substrate binding" evidence="4">
    <location>
        <begin position="38"/>
        <end position="111"/>
    </location>
</feature>
<dbReference type="InterPro" id="IPR051259">
    <property type="entry name" value="rRNA_Methyltransferase"/>
</dbReference>
<dbReference type="Pfam" id="PF22435">
    <property type="entry name" value="MRM3-like_sub_bind"/>
    <property type="match status" value="1"/>
</dbReference>
<comment type="similarity">
    <text evidence="1">Belongs to the class IV-like SAM-binding methyltransferase superfamily. RNA methyltransferase TrmH family.</text>
</comment>
<evidence type="ECO:0000313" key="6">
    <source>
        <dbReference type="Proteomes" id="UP000235363"/>
    </source>
</evidence>
<dbReference type="InterPro" id="IPR001537">
    <property type="entry name" value="SpoU_MeTrfase"/>
</dbReference>
<dbReference type="GO" id="GO:0005737">
    <property type="term" value="C:cytoplasm"/>
    <property type="evidence" value="ECO:0007669"/>
    <property type="project" value="UniProtKB-ARBA"/>
</dbReference>
<protein>
    <submittedName>
        <fullName evidence="5">RNA methyltransferase</fullName>
    </submittedName>
</protein>
<keyword evidence="3 5" id="KW-0808">Transferase</keyword>
<dbReference type="Pfam" id="PF00588">
    <property type="entry name" value="SpoU_methylase"/>
    <property type="match status" value="1"/>
</dbReference>
<sequence length="273" mass="27282">MADDFRRPVETFTSRSPRVVSASKLHRAAARRKAGRFLIEGFNSVDAASRAGAIVEAFATDGAIDAHRELVEAIAASGRPVSVIDDSAAASLAETVTTTGLFAVCSSGAVLSGLDDAVAAGVASGALVVPVECNDPGNAGTIIRMADALGAGGVVLAGDSVDPLGGKVVRSSAGSVFNVPVARERDLGAVLQSLAASGFTTLATTMNGELVLGADALPVGPVAWLFGNEAHGLPADVIAGAGHRVSIPIRGGAESLNLATAAAMCLWEAARGK</sequence>
<comment type="caution">
    <text evidence="5">The sequence shown here is derived from an EMBL/GenBank/DDBJ whole genome shotgun (WGS) entry which is preliminary data.</text>
</comment>
<evidence type="ECO:0000313" key="5">
    <source>
        <dbReference type="EMBL" id="PMC62916.1"/>
    </source>
</evidence>
<gene>
    <name evidence="5" type="ORF">CJ204_03465</name>
</gene>
<organism evidence="5 6">
    <name type="scientific">Corynebacterium xerosis</name>
    <dbReference type="NCBI Taxonomy" id="1725"/>
    <lineage>
        <taxon>Bacteria</taxon>
        <taxon>Bacillati</taxon>
        <taxon>Actinomycetota</taxon>
        <taxon>Actinomycetes</taxon>
        <taxon>Mycobacteriales</taxon>
        <taxon>Corynebacteriaceae</taxon>
        <taxon>Corynebacterium</taxon>
    </lineage>
</organism>
<dbReference type="Proteomes" id="UP000235363">
    <property type="component" value="Unassembled WGS sequence"/>
</dbReference>
<accession>A0A2N6T0S8</accession>
<evidence type="ECO:0000256" key="3">
    <source>
        <dbReference type="ARBA" id="ARBA00022679"/>
    </source>
</evidence>
<dbReference type="InterPro" id="IPR013123">
    <property type="entry name" value="SpoU_subst-bd"/>
</dbReference>
<evidence type="ECO:0000256" key="1">
    <source>
        <dbReference type="ARBA" id="ARBA00007228"/>
    </source>
</evidence>
<proteinExistence type="inferred from homology"/>
<evidence type="ECO:0000259" key="4">
    <source>
        <dbReference type="SMART" id="SM00967"/>
    </source>
</evidence>
<dbReference type="GO" id="GO:0008173">
    <property type="term" value="F:RNA methyltransferase activity"/>
    <property type="evidence" value="ECO:0007669"/>
    <property type="project" value="InterPro"/>
</dbReference>
<dbReference type="SUPFAM" id="SSF75217">
    <property type="entry name" value="alpha/beta knot"/>
    <property type="match status" value="1"/>
</dbReference>
<dbReference type="InterPro" id="IPR029064">
    <property type="entry name" value="Ribosomal_eL30-like_sf"/>
</dbReference>
<keyword evidence="2 5" id="KW-0489">Methyltransferase</keyword>
<dbReference type="CDD" id="cd18095">
    <property type="entry name" value="SpoU-like_rRNA-MTase"/>
    <property type="match status" value="1"/>
</dbReference>
<dbReference type="RefSeq" id="WP_102212236.1">
    <property type="nucleotide sequence ID" value="NZ_PNHF01000005.1"/>
</dbReference>
<dbReference type="InterPro" id="IPR029028">
    <property type="entry name" value="Alpha/beta_knot_MTases"/>
</dbReference>
<dbReference type="PANTHER" id="PTHR43191">
    <property type="entry name" value="RRNA METHYLTRANSFERASE 3"/>
    <property type="match status" value="1"/>
</dbReference>
<dbReference type="InterPro" id="IPR053888">
    <property type="entry name" value="MRM3-like_sub_bind"/>
</dbReference>
<dbReference type="GO" id="GO:0032259">
    <property type="term" value="P:methylation"/>
    <property type="evidence" value="ECO:0007669"/>
    <property type="project" value="UniProtKB-KW"/>
</dbReference>
<evidence type="ECO:0000256" key="2">
    <source>
        <dbReference type="ARBA" id="ARBA00022603"/>
    </source>
</evidence>